<dbReference type="PANTHER" id="PTHR45716">
    <property type="entry name" value="BITESIZE, ISOFORM I"/>
    <property type="match status" value="1"/>
</dbReference>
<dbReference type="Gene3D" id="6.10.250.3000">
    <property type="match status" value="1"/>
</dbReference>
<dbReference type="SUPFAM" id="SSF49562">
    <property type="entry name" value="C2 domain (Calcium/lipid-binding domain, CaLB)"/>
    <property type="match status" value="2"/>
</dbReference>
<keyword evidence="7" id="KW-1185">Reference proteome</keyword>
<feature type="compositionally biased region" description="Acidic residues" evidence="4">
    <location>
        <begin position="113"/>
        <end position="125"/>
    </location>
</feature>
<dbReference type="Pfam" id="PF00168">
    <property type="entry name" value="C2"/>
    <property type="match status" value="2"/>
</dbReference>
<keyword evidence="3" id="KW-0472">Membrane</keyword>
<evidence type="ECO:0000259" key="5">
    <source>
        <dbReference type="PROSITE" id="PS50004"/>
    </source>
</evidence>
<gene>
    <name evidence="8 9" type="primary">SYTL1</name>
</gene>
<reference evidence="8 9" key="1">
    <citation type="submission" date="2025-05" db="UniProtKB">
        <authorList>
            <consortium name="RefSeq"/>
        </authorList>
    </citation>
    <scope>IDENTIFICATION</scope>
    <source>
        <tissue evidence="8 9">Blood</tissue>
    </source>
</reference>
<organism evidence="7 9">
    <name type="scientific">Apteryx mantelli</name>
    <name type="common">North Island brown kiwi</name>
    <dbReference type="NCBI Taxonomy" id="2696672"/>
    <lineage>
        <taxon>Eukaryota</taxon>
        <taxon>Metazoa</taxon>
        <taxon>Chordata</taxon>
        <taxon>Craniata</taxon>
        <taxon>Vertebrata</taxon>
        <taxon>Euteleostomi</taxon>
        <taxon>Archelosauria</taxon>
        <taxon>Archosauria</taxon>
        <taxon>Dinosauria</taxon>
        <taxon>Saurischia</taxon>
        <taxon>Theropoda</taxon>
        <taxon>Coelurosauria</taxon>
        <taxon>Aves</taxon>
        <taxon>Palaeognathae</taxon>
        <taxon>Apterygiformes</taxon>
        <taxon>Apterygidae</taxon>
        <taxon>Apteryx</taxon>
    </lineage>
</organism>
<evidence type="ECO:0000313" key="7">
    <source>
        <dbReference type="Proteomes" id="UP001652627"/>
    </source>
</evidence>
<dbReference type="InterPro" id="IPR035892">
    <property type="entry name" value="C2_domain_sf"/>
</dbReference>
<name>A0ABM4FRC0_9AVES</name>
<dbReference type="PANTHER" id="PTHR45716:SF3">
    <property type="entry name" value="SYNAPTOTAGMIN-LIKE PROTEIN 1"/>
    <property type="match status" value="1"/>
</dbReference>
<sequence length="566" mass="62652">MALQPEVEALLDLSFLTEEEWSAIAEVLRRDAQLRRREEGRVSKLRKSVSDPARLKSLTGDWFCDVRAQRHRHHLGSDLVRASIRRRRRPRGEKEPDPGPGELEAIGEPSAEEKEDEDSAVETEESPSKDEAPEATQAQPCDVCPAAPVREVTLVAQPPQQADAPSREQDVPLQPGDRADGNPFSTSSTEEEEEEPDSVPSAPDAGEAPGTPQPGQASPDRASPQNGHTPPSSLLTASSSVSSLSSSTLSGSLMSLYSDGELGKVAVRGCVQFALRYDPAKKELHVHVVRCRELAEAKKQRSDPYIKTYLLPDKSNRSKRKTTVRKRSLDPVFNETLKYKLEKTDLQGRTLNLSVWHHDSLGRNLFLGEVEIALGAWDWANTRPEWFNLQPRTPISQDDLASRGNLNLALKFIPAGSEGAGLPPTGELHIWVKDAQSLVPLHRGTVDAFVQCYVLPDDSKASRQKTRVVKRSLNPLFNHTMVYDGFQAKDLAEACAEFTLWHHEAFSKRQLGGIRLSLGTGSSYGLPVAWMDSTPEERGVWGRLLQQPGRWVEALLPLRTNLVPRA</sequence>
<protein>
    <submittedName>
        <fullName evidence="8 9">Synaptotagmin-like protein 1</fullName>
    </submittedName>
</protein>
<dbReference type="Gene3D" id="2.60.40.150">
    <property type="entry name" value="C2 domain"/>
    <property type="match status" value="2"/>
</dbReference>
<dbReference type="CDD" id="cd04020">
    <property type="entry name" value="C2B_SLP_1-2-3-4"/>
    <property type="match status" value="1"/>
</dbReference>
<dbReference type="InterPro" id="IPR043567">
    <property type="entry name" value="SYTL1-5_C2B"/>
</dbReference>
<evidence type="ECO:0000256" key="2">
    <source>
        <dbReference type="ARBA" id="ARBA00022737"/>
    </source>
</evidence>
<evidence type="ECO:0000313" key="8">
    <source>
        <dbReference type="RefSeq" id="XP_067167493.1"/>
    </source>
</evidence>
<dbReference type="RefSeq" id="XP_067167494.1">
    <property type="nucleotide sequence ID" value="XM_067311393.1"/>
</dbReference>
<dbReference type="PROSITE" id="PS50916">
    <property type="entry name" value="RABBD"/>
    <property type="match status" value="1"/>
</dbReference>
<evidence type="ECO:0000256" key="4">
    <source>
        <dbReference type="SAM" id="MobiDB-lite"/>
    </source>
</evidence>
<dbReference type="InterPro" id="IPR000008">
    <property type="entry name" value="C2_dom"/>
</dbReference>
<feature type="domain" description="C2" evidence="5">
    <location>
        <begin position="402"/>
        <end position="531"/>
    </location>
</feature>
<dbReference type="SMART" id="SM00239">
    <property type="entry name" value="C2"/>
    <property type="match status" value="2"/>
</dbReference>
<evidence type="ECO:0000259" key="6">
    <source>
        <dbReference type="PROSITE" id="PS50916"/>
    </source>
</evidence>
<dbReference type="RefSeq" id="XP_067167493.1">
    <property type="nucleotide sequence ID" value="XM_067311392.1"/>
</dbReference>
<keyword evidence="2" id="KW-0677">Repeat</keyword>
<dbReference type="PROSITE" id="PS50004">
    <property type="entry name" value="C2"/>
    <property type="match status" value="2"/>
</dbReference>
<feature type="compositionally biased region" description="Low complexity" evidence="4">
    <location>
        <begin position="232"/>
        <end position="246"/>
    </location>
</feature>
<proteinExistence type="predicted"/>
<feature type="domain" description="RabBD" evidence="6">
    <location>
        <begin position="10"/>
        <end position="66"/>
    </location>
</feature>
<evidence type="ECO:0000256" key="1">
    <source>
        <dbReference type="ARBA" id="ARBA00004370"/>
    </source>
</evidence>
<evidence type="ECO:0000256" key="3">
    <source>
        <dbReference type="ARBA" id="ARBA00023136"/>
    </source>
</evidence>
<evidence type="ECO:0000313" key="9">
    <source>
        <dbReference type="RefSeq" id="XP_067167494.1"/>
    </source>
</evidence>
<comment type="subcellular location">
    <subcellularLocation>
        <location evidence="1">Membrane</location>
    </subcellularLocation>
</comment>
<accession>A0ABM4FRC0</accession>
<dbReference type="InterPro" id="IPR010911">
    <property type="entry name" value="Rab_BD"/>
</dbReference>
<dbReference type="GeneID" id="106494546"/>
<dbReference type="Proteomes" id="UP001652627">
    <property type="component" value="Chromosome 27"/>
</dbReference>
<dbReference type="CDD" id="cd08393">
    <property type="entry name" value="C2A_SLP-1_2"/>
    <property type="match status" value="1"/>
</dbReference>
<feature type="domain" description="C2" evidence="5">
    <location>
        <begin position="267"/>
        <end position="387"/>
    </location>
</feature>
<feature type="region of interest" description="Disordered" evidence="4">
    <location>
        <begin position="83"/>
        <end position="144"/>
    </location>
</feature>
<feature type="region of interest" description="Disordered" evidence="4">
    <location>
        <begin position="157"/>
        <end position="246"/>
    </location>
</feature>